<reference evidence="2 3" key="1">
    <citation type="journal article" date="2019" name="Commun. Biol.">
        <title>The bagworm genome reveals a unique fibroin gene that provides high tensile strength.</title>
        <authorList>
            <person name="Kono N."/>
            <person name="Nakamura H."/>
            <person name="Ohtoshi R."/>
            <person name="Tomita M."/>
            <person name="Numata K."/>
            <person name="Arakawa K."/>
        </authorList>
    </citation>
    <scope>NUCLEOTIDE SEQUENCE [LARGE SCALE GENOMIC DNA]</scope>
</reference>
<name>A0A4C1TTC0_EUMVA</name>
<keyword evidence="1" id="KW-0812">Transmembrane</keyword>
<evidence type="ECO:0000313" key="3">
    <source>
        <dbReference type="Proteomes" id="UP000299102"/>
    </source>
</evidence>
<gene>
    <name evidence="2" type="ORF">EVAR_17273_1</name>
</gene>
<comment type="caution">
    <text evidence="2">The sequence shown here is derived from an EMBL/GenBank/DDBJ whole genome shotgun (WGS) entry which is preliminary data.</text>
</comment>
<dbReference type="EMBL" id="BGZK01000085">
    <property type="protein sequence ID" value="GBP17148.1"/>
    <property type="molecule type" value="Genomic_DNA"/>
</dbReference>
<keyword evidence="1" id="KW-0472">Membrane</keyword>
<organism evidence="2 3">
    <name type="scientific">Eumeta variegata</name>
    <name type="common">Bagworm moth</name>
    <name type="synonym">Eumeta japonica</name>
    <dbReference type="NCBI Taxonomy" id="151549"/>
    <lineage>
        <taxon>Eukaryota</taxon>
        <taxon>Metazoa</taxon>
        <taxon>Ecdysozoa</taxon>
        <taxon>Arthropoda</taxon>
        <taxon>Hexapoda</taxon>
        <taxon>Insecta</taxon>
        <taxon>Pterygota</taxon>
        <taxon>Neoptera</taxon>
        <taxon>Endopterygota</taxon>
        <taxon>Lepidoptera</taxon>
        <taxon>Glossata</taxon>
        <taxon>Ditrysia</taxon>
        <taxon>Tineoidea</taxon>
        <taxon>Psychidae</taxon>
        <taxon>Oiketicinae</taxon>
        <taxon>Eumeta</taxon>
    </lineage>
</organism>
<keyword evidence="3" id="KW-1185">Reference proteome</keyword>
<dbReference type="Proteomes" id="UP000299102">
    <property type="component" value="Unassembled WGS sequence"/>
</dbReference>
<proteinExistence type="predicted"/>
<evidence type="ECO:0000256" key="1">
    <source>
        <dbReference type="SAM" id="Phobius"/>
    </source>
</evidence>
<feature type="transmembrane region" description="Helical" evidence="1">
    <location>
        <begin position="6"/>
        <end position="27"/>
    </location>
</feature>
<accession>A0A4C1TTC0</accession>
<evidence type="ECO:0000313" key="2">
    <source>
        <dbReference type="EMBL" id="GBP17148.1"/>
    </source>
</evidence>
<protein>
    <submittedName>
        <fullName evidence="2">Uncharacterized protein</fullName>
    </submittedName>
</protein>
<dbReference type="AlphaFoldDB" id="A0A4C1TTC0"/>
<sequence>MVFKKATVAIYCIVLCHSPAFFCLLVNETRRRQLGERRARLGESADGWARRPLLRRIAFEVDCDNGKRRESRALIARQITRRRPPRTPPKVPPAPARHGIAAARYSVPSCYLSRINRRRAPTSLPKVRNGVVKLLKQSLPVPNPHWIHLTSEFKPHNQEIRLWGIVLLQWDDVT</sequence>
<keyword evidence="1" id="KW-1133">Transmembrane helix</keyword>